<dbReference type="RefSeq" id="WP_207222815.1">
    <property type="nucleotide sequence ID" value="NZ_SGWQ01000011.1"/>
</dbReference>
<keyword evidence="2" id="KW-1185">Reference proteome</keyword>
<organism evidence="1 2">
    <name type="scientific">Herbihabitans rhizosphaerae</name>
    <dbReference type="NCBI Taxonomy" id="1872711"/>
    <lineage>
        <taxon>Bacteria</taxon>
        <taxon>Bacillati</taxon>
        <taxon>Actinomycetota</taxon>
        <taxon>Actinomycetes</taxon>
        <taxon>Pseudonocardiales</taxon>
        <taxon>Pseudonocardiaceae</taxon>
        <taxon>Herbihabitans</taxon>
    </lineage>
</organism>
<protein>
    <submittedName>
        <fullName evidence="1">Uncharacterized protein</fullName>
    </submittedName>
</protein>
<evidence type="ECO:0000313" key="2">
    <source>
        <dbReference type="Proteomes" id="UP000294257"/>
    </source>
</evidence>
<proteinExistence type="predicted"/>
<evidence type="ECO:0000313" key="1">
    <source>
        <dbReference type="EMBL" id="RZS32763.1"/>
    </source>
</evidence>
<name>A0A4Q7KFT9_9PSEU</name>
<sequence length="133" mass="15191">MNDDELNQLRQDTATALYLAKGADRDVAEVRSELRAHRSVLNALREDQVDLRHEMRDGFAKVNDEFAEVRREMRAGFKAHAEVINALREDQIDLRGEFAAMRVDMQHGFSTMSVGMAQITALLTNEINERDDD</sequence>
<gene>
    <name evidence="1" type="ORF">EV193_111148</name>
</gene>
<dbReference type="Proteomes" id="UP000294257">
    <property type="component" value="Unassembled WGS sequence"/>
</dbReference>
<accession>A0A4Q7KFT9</accession>
<reference evidence="1 2" key="1">
    <citation type="submission" date="2019-02" db="EMBL/GenBank/DDBJ databases">
        <title>Genomic Encyclopedia of Type Strains, Phase IV (KMG-IV): sequencing the most valuable type-strain genomes for metagenomic binning, comparative biology and taxonomic classification.</title>
        <authorList>
            <person name="Goeker M."/>
        </authorList>
    </citation>
    <scope>NUCLEOTIDE SEQUENCE [LARGE SCALE GENOMIC DNA]</scope>
    <source>
        <strain evidence="1 2">DSM 101727</strain>
    </source>
</reference>
<comment type="caution">
    <text evidence="1">The sequence shown here is derived from an EMBL/GenBank/DDBJ whole genome shotgun (WGS) entry which is preliminary data.</text>
</comment>
<dbReference type="EMBL" id="SGWQ01000011">
    <property type="protein sequence ID" value="RZS32763.1"/>
    <property type="molecule type" value="Genomic_DNA"/>
</dbReference>
<dbReference type="AlphaFoldDB" id="A0A4Q7KFT9"/>